<accession>A0A7Y7IZQ6</accession>
<keyword evidence="5" id="KW-0464">Manganese</keyword>
<dbReference type="InterPro" id="IPR011356">
    <property type="entry name" value="Leucine_aapep/pepB"/>
</dbReference>
<dbReference type="GO" id="GO:0005737">
    <property type="term" value="C:cytoplasm"/>
    <property type="evidence" value="ECO:0007669"/>
    <property type="project" value="InterPro"/>
</dbReference>
<dbReference type="GO" id="GO:0030145">
    <property type="term" value="F:manganese ion binding"/>
    <property type="evidence" value="ECO:0007669"/>
    <property type="project" value="InterPro"/>
</dbReference>
<evidence type="ECO:0000256" key="1">
    <source>
        <dbReference type="ARBA" id="ARBA00009528"/>
    </source>
</evidence>
<dbReference type="CDD" id="cd00433">
    <property type="entry name" value="Peptidase_M17"/>
    <property type="match status" value="1"/>
</dbReference>
<dbReference type="GO" id="GO:0006508">
    <property type="term" value="P:proteolysis"/>
    <property type="evidence" value="ECO:0007669"/>
    <property type="project" value="UniProtKB-KW"/>
</dbReference>
<evidence type="ECO:0000256" key="5">
    <source>
        <dbReference type="ARBA" id="ARBA00023211"/>
    </source>
</evidence>
<comment type="caution">
    <text evidence="7">The sequence shown here is derived from an EMBL/GenBank/DDBJ whole genome shotgun (WGS) entry which is preliminary data.</text>
</comment>
<feature type="non-terminal residue" evidence="7">
    <location>
        <position position="1"/>
    </location>
</feature>
<dbReference type="PANTHER" id="PTHR11963:SF20">
    <property type="entry name" value="PEPTIDASE B"/>
    <property type="match status" value="1"/>
</dbReference>
<keyword evidence="3" id="KW-0645">Protease</keyword>
<evidence type="ECO:0000313" key="7">
    <source>
        <dbReference type="EMBL" id="NVN13160.1"/>
    </source>
</evidence>
<proteinExistence type="inferred from homology"/>
<comment type="similarity">
    <text evidence="1">Belongs to the peptidase M17 family.</text>
</comment>
<gene>
    <name evidence="7" type="ORF">HUK84_18820</name>
</gene>
<evidence type="ECO:0000313" key="8">
    <source>
        <dbReference type="Proteomes" id="UP000534870"/>
    </source>
</evidence>
<feature type="domain" description="Cytosol aminopeptidase" evidence="6">
    <location>
        <begin position="106"/>
        <end position="113"/>
    </location>
</feature>
<dbReference type="Pfam" id="PF00883">
    <property type="entry name" value="Peptidase_M17"/>
    <property type="match status" value="1"/>
</dbReference>
<evidence type="ECO:0000259" key="6">
    <source>
        <dbReference type="PROSITE" id="PS00631"/>
    </source>
</evidence>
<dbReference type="AlphaFoldDB" id="A0A7Y7IZQ6"/>
<dbReference type="PANTHER" id="PTHR11963">
    <property type="entry name" value="LEUCINE AMINOPEPTIDASE-RELATED"/>
    <property type="match status" value="1"/>
</dbReference>
<keyword evidence="2 7" id="KW-0031">Aminopeptidase</keyword>
<dbReference type="Gene3D" id="3.40.630.10">
    <property type="entry name" value="Zn peptidases"/>
    <property type="match status" value="1"/>
</dbReference>
<reference evidence="7 8" key="1">
    <citation type="submission" date="2020-06" db="EMBL/GenBank/DDBJ databases">
        <title>Description of novel acetic acid bacteria.</title>
        <authorList>
            <person name="Sombolestani A."/>
        </authorList>
    </citation>
    <scope>NUCLEOTIDE SEQUENCE [LARGE SCALE GENOMIC DNA]</scope>
    <source>
        <strain evidence="7 8">LMG 31431</strain>
    </source>
</reference>
<dbReference type="SUPFAM" id="SSF53187">
    <property type="entry name" value="Zn-dependent exopeptidases"/>
    <property type="match status" value="1"/>
</dbReference>
<dbReference type="InterPro" id="IPR000819">
    <property type="entry name" value="Peptidase_M17_C"/>
</dbReference>
<dbReference type="PRINTS" id="PR00481">
    <property type="entry name" value="LAMNOPPTDASE"/>
</dbReference>
<dbReference type="EMBL" id="JABXXP010000763">
    <property type="protein sequence ID" value="NVN13160.1"/>
    <property type="molecule type" value="Genomic_DNA"/>
</dbReference>
<sequence length="264" mass="28073">PPRVLVARWQGSGAGAGAPLLSLVGKGVCFDTGGYDLKPAAGMLRMKKDMGGAALMLALARLVIVRDLPIRLELRLGCVENSISGQAMRPSDVVTTRSGRTVEIGNTDAEGRLVLCDLLTEACESDPALLIDAATLTGAARVALGPDLPALFSNDDALADSLLQAGQACHDPLWRLPLWDGYADWLHSPVADLNNVSAKPMAGAITAALFLRKFIKTGVRWAHIDSYAWNDHYRPGRPEGGETQGLRALSAALLQILNTTDIKE</sequence>
<dbReference type="GO" id="GO:0070006">
    <property type="term" value="F:metalloaminopeptidase activity"/>
    <property type="evidence" value="ECO:0007669"/>
    <property type="project" value="InterPro"/>
</dbReference>
<dbReference type="PROSITE" id="PS00631">
    <property type="entry name" value="CYTOSOL_AP"/>
    <property type="match status" value="1"/>
</dbReference>
<dbReference type="Proteomes" id="UP000534870">
    <property type="component" value="Unassembled WGS sequence"/>
</dbReference>
<organism evidence="7 8">
    <name type="scientific">Nguyenibacter vanlangensis</name>
    <dbReference type="NCBI Taxonomy" id="1216886"/>
    <lineage>
        <taxon>Bacteria</taxon>
        <taxon>Pseudomonadati</taxon>
        <taxon>Pseudomonadota</taxon>
        <taxon>Alphaproteobacteria</taxon>
        <taxon>Acetobacterales</taxon>
        <taxon>Acetobacteraceae</taxon>
        <taxon>Nguyenibacter</taxon>
    </lineage>
</organism>
<evidence type="ECO:0000256" key="2">
    <source>
        <dbReference type="ARBA" id="ARBA00022438"/>
    </source>
</evidence>
<evidence type="ECO:0000256" key="4">
    <source>
        <dbReference type="ARBA" id="ARBA00022801"/>
    </source>
</evidence>
<name>A0A7Y7IZQ6_9PROT</name>
<keyword evidence="4" id="KW-0378">Hydrolase</keyword>
<evidence type="ECO:0000256" key="3">
    <source>
        <dbReference type="ARBA" id="ARBA00022670"/>
    </source>
</evidence>
<dbReference type="RefSeq" id="WP_176641586.1">
    <property type="nucleotide sequence ID" value="NZ_JABXXP010000763.1"/>
</dbReference>
<protein>
    <submittedName>
        <fullName evidence="7">Leucyl aminopeptidase family protein</fullName>
    </submittedName>
</protein>